<proteinExistence type="predicted"/>
<gene>
    <name evidence="1" type="ORF">BWZ43_24730</name>
</gene>
<evidence type="ECO:0000313" key="1">
    <source>
        <dbReference type="EMBL" id="OOP65693.1"/>
    </source>
</evidence>
<dbReference type="RefSeq" id="WP_058005403.1">
    <property type="nucleotide sequence ID" value="NZ_CP065424.1"/>
</dbReference>
<dbReference type="AlphaFoldDB" id="A0A8E2LC19"/>
<sequence>MDNTFKLWIVKLGKLVFTGEIFGIPNDEDSFSFTFAIDEEVANVFIDEATAMYIANICGGTVIKKEVTSDQYIRLDSKNRDYLNREEEFEQLQSMGISIQVES</sequence>
<keyword evidence="2" id="KW-1185">Reference proteome</keyword>
<dbReference type="EMBL" id="MTLA01000475">
    <property type="protein sequence ID" value="OOP65693.1"/>
    <property type="molecule type" value="Genomic_DNA"/>
</dbReference>
<accession>A0A8E2LC19</accession>
<protein>
    <submittedName>
        <fullName evidence="1">Uncharacterized protein</fullName>
    </submittedName>
</protein>
<reference evidence="1 2" key="1">
    <citation type="submission" date="2017-01" db="EMBL/GenBank/DDBJ databases">
        <title>Draft genome sequence of Bacillus oleronius.</title>
        <authorList>
            <person name="Allam M."/>
        </authorList>
    </citation>
    <scope>NUCLEOTIDE SEQUENCE [LARGE SCALE GENOMIC DNA]</scope>
    <source>
        <strain evidence="1 2">DSM 9356</strain>
    </source>
</reference>
<name>A0A8E2LC19_9BACI</name>
<comment type="caution">
    <text evidence="1">The sequence shown here is derived from an EMBL/GenBank/DDBJ whole genome shotgun (WGS) entry which is preliminary data.</text>
</comment>
<organism evidence="1 2">
    <name type="scientific">Heyndrickxia oleronia</name>
    <dbReference type="NCBI Taxonomy" id="38875"/>
    <lineage>
        <taxon>Bacteria</taxon>
        <taxon>Bacillati</taxon>
        <taxon>Bacillota</taxon>
        <taxon>Bacilli</taxon>
        <taxon>Bacillales</taxon>
        <taxon>Bacillaceae</taxon>
        <taxon>Heyndrickxia</taxon>
    </lineage>
</organism>
<evidence type="ECO:0000313" key="2">
    <source>
        <dbReference type="Proteomes" id="UP000189761"/>
    </source>
</evidence>
<dbReference type="Proteomes" id="UP000189761">
    <property type="component" value="Unassembled WGS sequence"/>
</dbReference>